<dbReference type="GO" id="GO:0016887">
    <property type="term" value="F:ATP hydrolysis activity"/>
    <property type="evidence" value="ECO:0007669"/>
    <property type="project" value="InterPro"/>
</dbReference>
<keyword evidence="1" id="KW-0813">Transport</keyword>
<dbReference type="Gene3D" id="3.40.50.300">
    <property type="entry name" value="P-loop containing nucleotide triphosphate hydrolases"/>
    <property type="match status" value="1"/>
</dbReference>
<dbReference type="AlphaFoldDB" id="A0A7G9GN37"/>
<reference evidence="5 6" key="1">
    <citation type="submission" date="2020-08" db="EMBL/GenBank/DDBJ databases">
        <authorList>
            <person name="Liu C."/>
            <person name="Sun Q."/>
        </authorList>
    </citation>
    <scope>NUCLEOTIDE SEQUENCE [LARGE SCALE GENOMIC DNA]</scope>
    <source>
        <strain evidence="5 6">NSJ-61</strain>
    </source>
</reference>
<dbReference type="PROSITE" id="PS50893">
    <property type="entry name" value="ABC_TRANSPORTER_2"/>
    <property type="match status" value="1"/>
</dbReference>
<protein>
    <submittedName>
        <fullName evidence="5">ABC transporter ATP-binding protein</fullName>
    </submittedName>
</protein>
<dbReference type="Proteomes" id="UP000515856">
    <property type="component" value="Chromosome"/>
</dbReference>
<evidence type="ECO:0000259" key="4">
    <source>
        <dbReference type="PROSITE" id="PS50893"/>
    </source>
</evidence>
<accession>A0A7G9GN37</accession>
<dbReference type="KEGG" id="ehn:H9Q80_18580"/>
<dbReference type="InterPro" id="IPR003439">
    <property type="entry name" value="ABC_transporter-like_ATP-bd"/>
</dbReference>
<name>A0A7G9GN37_9FIRM</name>
<dbReference type="InterPro" id="IPR003593">
    <property type="entry name" value="AAA+_ATPase"/>
</dbReference>
<keyword evidence="2" id="KW-0547">Nucleotide-binding</keyword>
<proteinExistence type="predicted"/>
<dbReference type="InterPro" id="IPR051782">
    <property type="entry name" value="ABC_Transporter_VariousFunc"/>
</dbReference>
<keyword evidence="6" id="KW-1185">Reference proteome</keyword>
<evidence type="ECO:0000313" key="5">
    <source>
        <dbReference type="EMBL" id="QNM12219.1"/>
    </source>
</evidence>
<dbReference type="GO" id="GO:0005524">
    <property type="term" value="F:ATP binding"/>
    <property type="evidence" value="ECO:0007669"/>
    <property type="project" value="UniProtKB-KW"/>
</dbReference>
<dbReference type="CDD" id="cd03230">
    <property type="entry name" value="ABC_DR_subfamily_A"/>
    <property type="match status" value="1"/>
</dbReference>
<evidence type="ECO:0000256" key="1">
    <source>
        <dbReference type="ARBA" id="ARBA00022448"/>
    </source>
</evidence>
<feature type="domain" description="ABC transporter" evidence="4">
    <location>
        <begin position="3"/>
        <end position="227"/>
    </location>
</feature>
<gene>
    <name evidence="5" type="ORF">H9Q80_18580</name>
</gene>
<dbReference type="PANTHER" id="PTHR42939">
    <property type="entry name" value="ABC TRANSPORTER ATP-BINDING PROTEIN ALBC-RELATED"/>
    <property type="match status" value="1"/>
</dbReference>
<dbReference type="SUPFAM" id="SSF52540">
    <property type="entry name" value="P-loop containing nucleoside triphosphate hydrolases"/>
    <property type="match status" value="1"/>
</dbReference>
<evidence type="ECO:0000313" key="6">
    <source>
        <dbReference type="Proteomes" id="UP000515856"/>
    </source>
</evidence>
<dbReference type="EMBL" id="CP060636">
    <property type="protein sequence ID" value="QNM12219.1"/>
    <property type="molecule type" value="Genomic_DNA"/>
</dbReference>
<evidence type="ECO:0000256" key="3">
    <source>
        <dbReference type="ARBA" id="ARBA00022840"/>
    </source>
</evidence>
<dbReference type="SMART" id="SM00382">
    <property type="entry name" value="AAA"/>
    <property type="match status" value="1"/>
</dbReference>
<organism evidence="5 6">
    <name type="scientific">[Eubacterium] hominis</name>
    <dbReference type="NCBI Taxonomy" id="2764325"/>
    <lineage>
        <taxon>Bacteria</taxon>
        <taxon>Bacillati</taxon>
        <taxon>Bacillota</taxon>
        <taxon>Erysipelotrichia</taxon>
        <taxon>Erysipelotrichales</taxon>
        <taxon>Erysipelotrichaceae</taxon>
        <taxon>Amedibacillus</taxon>
    </lineage>
</organism>
<evidence type="ECO:0000256" key="2">
    <source>
        <dbReference type="ARBA" id="ARBA00022741"/>
    </source>
</evidence>
<dbReference type="InterPro" id="IPR027417">
    <property type="entry name" value="P-loop_NTPase"/>
</dbReference>
<dbReference type="PROSITE" id="PS00211">
    <property type="entry name" value="ABC_TRANSPORTER_1"/>
    <property type="match status" value="1"/>
</dbReference>
<dbReference type="RefSeq" id="WP_117453821.1">
    <property type="nucleotide sequence ID" value="NZ_CP060636.1"/>
</dbReference>
<sequence length="235" mass="27240">MKLILDHVQKSYGDKEVLKDCSFTFERGKIYGLLGRNGSGKTTLFNCIAQEIDCTGSIQIEKKETMRNIIESDIGYAYSLPILPEFMTGYEFIQFYMDINEQRLEKTINIDDYFDLMRIDEDDRHRLIKGYSHGMKNKLQMLSFIISHPDIILLDEPLTSFDVVVASEMKHLLLQMKEDHILLFSTHVLQLATDLCDEIILLNNGSLTLLDHDLLNSPDFEERVVEMLRDEEHVA</sequence>
<dbReference type="Pfam" id="PF00005">
    <property type="entry name" value="ABC_tran"/>
    <property type="match status" value="1"/>
</dbReference>
<keyword evidence="3 5" id="KW-0067">ATP-binding</keyword>
<dbReference type="InterPro" id="IPR017871">
    <property type="entry name" value="ABC_transporter-like_CS"/>
</dbReference>
<dbReference type="PANTHER" id="PTHR42939:SF1">
    <property type="entry name" value="ABC TRANSPORTER ATP-BINDING PROTEIN ALBC-RELATED"/>
    <property type="match status" value="1"/>
</dbReference>